<proteinExistence type="predicted"/>
<dbReference type="InterPro" id="IPR010455">
    <property type="entry name" value="Phage_82_GpQ"/>
</dbReference>
<comment type="caution">
    <text evidence="1">The sequence shown here is derived from an EMBL/GenBank/DDBJ whole genome shotgun (WGS) entry which is preliminary data.</text>
</comment>
<evidence type="ECO:0000313" key="2">
    <source>
        <dbReference type="Proteomes" id="UP000449944"/>
    </source>
</evidence>
<gene>
    <name evidence="1" type="ORF">GKR67_02190</name>
</gene>
<dbReference type="EMBL" id="WLUB01000006">
    <property type="protein sequence ID" value="MTC33437.1"/>
    <property type="molecule type" value="Genomic_DNA"/>
</dbReference>
<dbReference type="Proteomes" id="UP000449944">
    <property type="component" value="Unassembled WGS sequence"/>
</dbReference>
<organism evidence="1 2">
    <name type="scientific">Providencia alcalifaciens</name>
    <dbReference type="NCBI Taxonomy" id="126385"/>
    <lineage>
        <taxon>Bacteria</taxon>
        <taxon>Pseudomonadati</taxon>
        <taxon>Pseudomonadota</taxon>
        <taxon>Gammaproteobacteria</taxon>
        <taxon>Enterobacterales</taxon>
        <taxon>Morganellaceae</taxon>
        <taxon>Providencia</taxon>
    </lineage>
</organism>
<evidence type="ECO:0000313" key="1">
    <source>
        <dbReference type="EMBL" id="MTC33437.1"/>
    </source>
</evidence>
<accession>A0AAW9V6S2</accession>
<protein>
    <recommendedName>
        <fullName evidence="3">Phage antitermination protein Q</fullName>
    </recommendedName>
</protein>
<dbReference type="AlphaFoldDB" id="A0AAW9V6S2"/>
<sequence length="234" mass="27668">MRCAERSGGFYMPIYAHDLEYLSDMAWVATSNLRVSTKGQLAAFEDFGLTDTRTTPRIRKRDLELNGRLVCRDTDPVYVLETRCRRTPKPMIAHEDFLLCSWRRAISALSEEQNSWIMYCYGYSLKFEHQVNICVHIWSEFEEQHKGKKITKKVKERLRSLVWLSVQACTGRDYLQTDLARLVGVERNNWKMNYELYWNDLLDICYELDKQALLSMGRTRSSQISKNKHYNLQK</sequence>
<reference evidence="1 2" key="1">
    <citation type="submission" date="2019-10" db="EMBL/GenBank/DDBJ databases">
        <title>Comparative genomic analysis of Providencia.</title>
        <authorList>
            <person name="Yuan C."/>
            <person name="Wei Y."/>
            <person name="Yin Z."/>
        </authorList>
    </citation>
    <scope>NUCLEOTIDE SEQUENCE [LARGE SCALE GENOMIC DNA]</scope>
    <source>
        <strain evidence="2">wls1934</strain>
    </source>
</reference>
<dbReference type="Pfam" id="PF06323">
    <property type="entry name" value="Phage_antiter_Q"/>
    <property type="match status" value="1"/>
</dbReference>
<evidence type="ECO:0008006" key="3">
    <source>
        <dbReference type="Google" id="ProtNLM"/>
    </source>
</evidence>
<name>A0AAW9V6S2_9GAMM</name>